<evidence type="ECO:0000313" key="5">
    <source>
        <dbReference type="Proteomes" id="UP000364291"/>
    </source>
</evidence>
<dbReference type="RefSeq" id="WP_042113306.1">
    <property type="nucleotide sequence ID" value="NZ_CABPSX010000008.1"/>
</dbReference>
<keyword evidence="1" id="KW-1133">Transmembrane helix</keyword>
<dbReference type="OrthoDB" id="9785768at2"/>
<dbReference type="EMBL" id="CABPSX010000008">
    <property type="protein sequence ID" value="VVG72839.1"/>
    <property type="molecule type" value="Genomic_DNA"/>
</dbReference>
<feature type="transmembrane region" description="Helical" evidence="1">
    <location>
        <begin position="89"/>
        <end position="107"/>
    </location>
</feature>
<organism evidence="3 5">
    <name type="scientific">Pandoraea apista</name>
    <dbReference type="NCBI Taxonomy" id="93218"/>
    <lineage>
        <taxon>Bacteria</taxon>
        <taxon>Pseudomonadati</taxon>
        <taxon>Pseudomonadota</taxon>
        <taxon>Betaproteobacteria</taxon>
        <taxon>Burkholderiales</taxon>
        <taxon>Burkholderiaceae</taxon>
        <taxon>Pandoraea</taxon>
    </lineage>
</organism>
<dbReference type="Proteomes" id="UP000364291">
    <property type="component" value="Unassembled WGS sequence"/>
</dbReference>
<dbReference type="Proteomes" id="UP000270216">
    <property type="component" value="Unassembled WGS sequence"/>
</dbReference>
<evidence type="ECO:0000313" key="4">
    <source>
        <dbReference type="Proteomes" id="UP000270216"/>
    </source>
</evidence>
<keyword evidence="4" id="KW-1185">Reference proteome</keyword>
<feature type="transmembrane region" description="Helical" evidence="1">
    <location>
        <begin position="148"/>
        <end position="168"/>
    </location>
</feature>
<evidence type="ECO:0000313" key="3">
    <source>
        <dbReference type="EMBL" id="VVG72839.1"/>
    </source>
</evidence>
<protein>
    <submittedName>
        <fullName evidence="3">Uncharacterized protein</fullName>
    </submittedName>
</protein>
<keyword evidence="1" id="KW-0812">Transmembrane</keyword>
<dbReference type="KEGG" id="papi:SG18_06725"/>
<dbReference type="AlphaFoldDB" id="A0A0B5F3M9"/>
<feature type="transmembrane region" description="Helical" evidence="1">
    <location>
        <begin position="236"/>
        <end position="256"/>
    </location>
</feature>
<evidence type="ECO:0000256" key="1">
    <source>
        <dbReference type="SAM" id="Phobius"/>
    </source>
</evidence>
<reference evidence="3 5" key="2">
    <citation type="submission" date="2019-08" db="EMBL/GenBank/DDBJ databases">
        <authorList>
            <person name="Peeters C."/>
        </authorList>
    </citation>
    <scope>NUCLEOTIDE SEQUENCE [LARGE SCALE GENOMIC DNA]</scope>
    <source>
        <strain evidence="3 5">LMG 18089</strain>
    </source>
</reference>
<feature type="transmembrane region" description="Helical" evidence="1">
    <location>
        <begin position="175"/>
        <end position="195"/>
    </location>
</feature>
<name>A0A0B5F3M9_9BURK</name>
<sequence length="258" mass="26847">MNQRGKILRDTSTGPGLVSIAGRQYPFTLEGVWQSEQAPSVNMTVDALIDEAGQLVQLRAVSDSQLAREATDEALAAVKQRGNALVARFGARTLGAMGLLAVAWFFLNTITVQVSSNYKVGISLWKILGLINAPGGMINSLGGTGGSAGLYGVVAVLALLAPMAPYFVRDPRAHLANLLPLVFMVVLAIGIYMNISDGISQAQGAASMFGGKQAADIASELVKEALKAVSIGLGGYLALVVSLYLAATGVIGWTAAKR</sequence>
<proteinExistence type="predicted"/>
<reference evidence="2 4" key="1">
    <citation type="submission" date="2018-12" db="EMBL/GenBank/DDBJ databases">
        <title>Whole genome sequence of a Pandoraea apista isolate from a patient with cystic fibrosis.</title>
        <authorList>
            <person name="Kenna D.T."/>
            <person name="Turton J.F."/>
        </authorList>
    </citation>
    <scope>NUCLEOTIDE SEQUENCE [LARGE SCALE GENOMIC DNA]</scope>
    <source>
        <strain evidence="2 4">Pa13324</strain>
    </source>
</reference>
<dbReference type="STRING" id="93218.XM39_06740"/>
<evidence type="ECO:0000313" key="2">
    <source>
        <dbReference type="EMBL" id="RSK85720.1"/>
    </source>
</evidence>
<dbReference type="GeneID" id="47012679"/>
<gene>
    <name evidence="2" type="ORF">EJE83_03115</name>
    <name evidence="3" type="ORF">PAP18089_03840</name>
</gene>
<dbReference type="EMBL" id="RWHX01000003">
    <property type="protein sequence ID" value="RSK85720.1"/>
    <property type="molecule type" value="Genomic_DNA"/>
</dbReference>
<accession>A0A0B5F3M9</accession>
<keyword evidence="1" id="KW-0472">Membrane</keyword>